<dbReference type="EMBL" id="JACAZI010000001">
    <property type="protein sequence ID" value="KAF7372515.1"/>
    <property type="molecule type" value="Genomic_DNA"/>
</dbReference>
<dbReference type="Pfam" id="PF14214">
    <property type="entry name" value="Helitron_like_N"/>
    <property type="match status" value="1"/>
</dbReference>
<keyword evidence="3" id="KW-0067">ATP-binding</keyword>
<evidence type="ECO:0000313" key="4">
    <source>
        <dbReference type="Proteomes" id="UP000620124"/>
    </source>
</evidence>
<sequence>MQMSSNASSSTPSSLVHRPERHIRHIRNNANVAPYSSPWRSPGHRLLQPLDNLSNGPAVRHDPDLESQRMAHRDAAREQQLALQETPSRRRRRMPTIRSRDENRAPSPTPIVRRQDGQPLFAGVGTPPDSQQLPLSKRAAAQRARQERARQAAGTAQTNEPPRPPTAREAAQRRRREQEREALEQREQESRERGEREAQEQQEREREAQEQRQQGGGEHGNNQLLTPQASNRRAPPADPQLQNRPRPPSPPLGGPRQRSPPPPPRQRSPPPPPRPRPRPRRSLPLARRPYTEPASRHDLGRMDVQCRHCGALHWMDEKISNSSPTAPKFGMCCNHGKVVLEHLQEPPGELRGLLADNDMKSKEFRKNIAQYNTALSFTSLGVTEDRSINNGALLPSEGHTPIYAQLYFYEPQAALDFRMQNNSNLQRDTMEVLQRIIKENHQYAPLFLHAHEVLAAHESDDVSVRLRVTPGVHARRGNLPTADEVAIILPDQANVEPRDIILRRRNGPLLQISDLHPAYTPLYYVLLFPRGENGWHPDLKLHEPEKDHPGRLTQTRYVAYRLHQRTGEASNILRACRLLQRYMVDMWASADQNQLNYLRYNQPKLRAELYSGLEDAVHAEDDNIELNNPGQRVVLPSSYIGGPHHMAQRFQDSMAIARYFRTVDIFLTATTNPDWPEITRELLPGQLPSDRPDLIARVFRLKKDALIEDITKNGIFGHAVAYVYTIEFQKRGLPHIHLLIFLEQGQKLLTPEDIDSAIWARWPDPVTQPLLFETVKKCMVHGPCGAANPRSPCMEGGRCTKRFPKPFTDHTVMDENGYPKYYRPNDGRAYDVRGTPVDNSWIVPYNPYLSAKYNCHINVECAVSLGSFKYAFKYIQKGGDVAGVEVRNKRDEITRWIEGRYISAAEAAWRIFHFEMHDQVPNVVHLQVHLPGQHLVLFDPNEDVQTLLEPNADDDELGRCARQYTYQEFPQHFTWKDGKNEKFWAIRKKGFALGRMFFVPPNSGEKFYLRTLLTVVKGPKSFEELRTYNGVVHPTFLEACLARGLLEDDGEWRQCLAEAAHMQTGSRLRQLFATLLLFL</sequence>
<dbReference type="InterPro" id="IPR025476">
    <property type="entry name" value="Helitron_helicase-like"/>
</dbReference>
<reference evidence="3" key="1">
    <citation type="submission" date="2020-05" db="EMBL/GenBank/DDBJ databases">
        <title>Mycena genomes resolve the evolution of fungal bioluminescence.</title>
        <authorList>
            <person name="Tsai I.J."/>
        </authorList>
    </citation>
    <scope>NUCLEOTIDE SEQUENCE</scope>
    <source>
        <strain evidence="3">CCC161011</strain>
    </source>
</reference>
<dbReference type="GO" id="GO:0004386">
    <property type="term" value="F:helicase activity"/>
    <property type="evidence" value="ECO:0007669"/>
    <property type="project" value="UniProtKB-KW"/>
</dbReference>
<protein>
    <submittedName>
        <fullName evidence="3">ATP-dependent DNA helicase</fullName>
    </submittedName>
</protein>
<feature type="compositionally biased region" description="Pro residues" evidence="1">
    <location>
        <begin position="245"/>
        <end position="274"/>
    </location>
</feature>
<feature type="compositionally biased region" description="Basic and acidic residues" evidence="1">
    <location>
        <begin position="59"/>
        <end position="77"/>
    </location>
</feature>
<evidence type="ECO:0000256" key="1">
    <source>
        <dbReference type="SAM" id="MobiDB-lite"/>
    </source>
</evidence>
<dbReference type="Proteomes" id="UP000620124">
    <property type="component" value="Unassembled WGS sequence"/>
</dbReference>
<evidence type="ECO:0000259" key="2">
    <source>
        <dbReference type="Pfam" id="PF14214"/>
    </source>
</evidence>
<dbReference type="PANTHER" id="PTHR45786">
    <property type="entry name" value="DNA BINDING PROTEIN-LIKE"/>
    <property type="match status" value="1"/>
</dbReference>
<comment type="caution">
    <text evidence="3">The sequence shown here is derived from an EMBL/GenBank/DDBJ whole genome shotgun (WGS) entry which is preliminary data.</text>
</comment>
<feature type="region of interest" description="Disordered" evidence="1">
    <location>
        <begin position="1"/>
        <end position="299"/>
    </location>
</feature>
<evidence type="ECO:0000313" key="3">
    <source>
        <dbReference type="EMBL" id="KAF7372515.1"/>
    </source>
</evidence>
<dbReference type="OrthoDB" id="3366231at2759"/>
<proteinExistence type="predicted"/>
<feature type="domain" description="Helitron helicase-like" evidence="2">
    <location>
        <begin position="557"/>
        <end position="740"/>
    </location>
</feature>
<keyword evidence="4" id="KW-1185">Reference proteome</keyword>
<gene>
    <name evidence="3" type="ORF">MVEN_00113400</name>
</gene>
<dbReference type="AlphaFoldDB" id="A0A8H6ZB91"/>
<keyword evidence="3" id="KW-0347">Helicase</keyword>
<keyword evidence="3" id="KW-0378">Hydrolase</keyword>
<accession>A0A8H6ZB91</accession>
<feature type="compositionally biased region" description="Polar residues" evidence="1">
    <location>
        <begin position="220"/>
        <end position="231"/>
    </location>
</feature>
<dbReference type="PANTHER" id="PTHR45786:SF74">
    <property type="entry name" value="ATP-DEPENDENT DNA HELICASE"/>
    <property type="match status" value="1"/>
</dbReference>
<name>A0A8H6ZB91_9AGAR</name>
<feature type="compositionally biased region" description="Low complexity" evidence="1">
    <location>
        <begin position="1"/>
        <end position="14"/>
    </location>
</feature>
<organism evidence="3 4">
    <name type="scientific">Mycena venus</name>
    <dbReference type="NCBI Taxonomy" id="2733690"/>
    <lineage>
        <taxon>Eukaryota</taxon>
        <taxon>Fungi</taxon>
        <taxon>Dikarya</taxon>
        <taxon>Basidiomycota</taxon>
        <taxon>Agaricomycotina</taxon>
        <taxon>Agaricomycetes</taxon>
        <taxon>Agaricomycetidae</taxon>
        <taxon>Agaricales</taxon>
        <taxon>Marasmiineae</taxon>
        <taxon>Mycenaceae</taxon>
        <taxon>Mycena</taxon>
    </lineage>
</organism>
<feature type="compositionally biased region" description="Basic and acidic residues" evidence="1">
    <location>
        <begin position="170"/>
        <end position="210"/>
    </location>
</feature>
<keyword evidence="3" id="KW-0547">Nucleotide-binding</keyword>